<dbReference type="InterPro" id="IPR015847">
    <property type="entry name" value="ExoRNase_PH_dom2"/>
</dbReference>
<comment type="similarity">
    <text evidence="1">Belongs to the polyribonucleotide nucleotidyltransferase family.</text>
</comment>
<dbReference type="InterPro" id="IPR012162">
    <property type="entry name" value="PNPase"/>
</dbReference>
<proteinExistence type="inferred from homology"/>
<keyword evidence="10" id="KW-1185">Reference proteome</keyword>
<dbReference type="InterPro" id="IPR036345">
    <property type="entry name" value="ExoRNase_PH_dom2_sf"/>
</dbReference>
<comment type="caution">
    <text evidence="9">The sequence shown here is derived from an EMBL/GenBank/DDBJ whole genome shotgun (WGS) entry which is preliminary data.</text>
</comment>
<accession>A0AAV9IJC1</accession>
<dbReference type="EC" id="2.7.7.8" evidence="2"/>
<keyword evidence="4" id="KW-0548">Nucleotidyltransferase</keyword>
<evidence type="ECO:0000313" key="9">
    <source>
        <dbReference type="EMBL" id="KAK4527432.1"/>
    </source>
</evidence>
<dbReference type="SUPFAM" id="SSF54211">
    <property type="entry name" value="Ribosomal protein S5 domain 2-like"/>
    <property type="match status" value="2"/>
</dbReference>
<protein>
    <recommendedName>
        <fullName evidence="2">polyribonucleotide nucleotidyltransferase</fullName>
        <ecNumber evidence="2">2.7.7.8</ecNumber>
    </recommendedName>
    <alternativeName>
        <fullName evidence="6">Polynucleotide phosphorylase 1</fullName>
    </alternativeName>
</protein>
<feature type="domain" description="S1 motif" evidence="8">
    <location>
        <begin position="718"/>
        <end position="793"/>
    </location>
</feature>
<dbReference type="SUPFAM" id="SSF46915">
    <property type="entry name" value="Polynucleotide phosphorylase/guanosine pentaphosphate synthase (PNPase/GPSI), domain 3"/>
    <property type="match status" value="1"/>
</dbReference>
<name>A0AAV9IJC1_9RHOD</name>
<dbReference type="PROSITE" id="PS50084">
    <property type="entry name" value="KH_TYPE_1"/>
    <property type="match status" value="1"/>
</dbReference>
<dbReference type="SMART" id="SM00322">
    <property type="entry name" value="KH"/>
    <property type="match status" value="1"/>
</dbReference>
<dbReference type="InterPro" id="IPR027408">
    <property type="entry name" value="PNPase/RNase_PH_dom_sf"/>
</dbReference>
<reference evidence="9 10" key="1">
    <citation type="submission" date="2022-07" db="EMBL/GenBank/DDBJ databases">
        <title>Genome-wide signatures of adaptation to extreme environments.</title>
        <authorList>
            <person name="Cho C.H."/>
            <person name="Yoon H.S."/>
        </authorList>
    </citation>
    <scope>NUCLEOTIDE SEQUENCE [LARGE SCALE GENOMIC DNA]</scope>
    <source>
        <strain evidence="9 10">108.79 E11</strain>
    </source>
</reference>
<evidence type="ECO:0000313" key="10">
    <source>
        <dbReference type="Proteomes" id="UP001300502"/>
    </source>
</evidence>
<dbReference type="GO" id="GO:0000965">
    <property type="term" value="P:mitochondrial RNA 3'-end processing"/>
    <property type="evidence" value="ECO:0007669"/>
    <property type="project" value="TreeGrafter"/>
</dbReference>
<keyword evidence="5 7" id="KW-0694">RNA-binding</keyword>
<evidence type="ECO:0000256" key="7">
    <source>
        <dbReference type="PROSITE-ProRule" id="PRU00117"/>
    </source>
</evidence>
<dbReference type="GO" id="GO:0005829">
    <property type="term" value="C:cytosol"/>
    <property type="evidence" value="ECO:0007669"/>
    <property type="project" value="TreeGrafter"/>
</dbReference>
<dbReference type="Proteomes" id="UP001300502">
    <property type="component" value="Unassembled WGS sequence"/>
</dbReference>
<evidence type="ECO:0000256" key="1">
    <source>
        <dbReference type="ARBA" id="ARBA00007404"/>
    </source>
</evidence>
<dbReference type="FunFam" id="3.30.1370.10:FF:000001">
    <property type="entry name" value="Polyribonucleotide nucleotidyltransferase"/>
    <property type="match status" value="1"/>
</dbReference>
<dbReference type="CDD" id="cd02393">
    <property type="entry name" value="KH-I_PNPase"/>
    <property type="match status" value="1"/>
</dbReference>
<gene>
    <name evidence="9" type="ORF">GAYE_SCF39G5354</name>
</gene>
<dbReference type="InterPro" id="IPR012340">
    <property type="entry name" value="NA-bd_OB-fold"/>
</dbReference>
<organism evidence="9 10">
    <name type="scientific">Galdieria yellowstonensis</name>
    <dbReference type="NCBI Taxonomy" id="3028027"/>
    <lineage>
        <taxon>Eukaryota</taxon>
        <taxon>Rhodophyta</taxon>
        <taxon>Bangiophyceae</taxon>
        <taxon>Galdieriales</taxon>
        <taxon>Galdieriaceae</taxon>
        <taxon>Galdieria</taxon>
    </lineage>
</organism>
<dbReference type="PANTHER" id="PTHR11252">
    <property type="entry name" value="POLYRIBONUCLEOTIDE NUCLEOTIDYLTRANSFERASE"/>
    <property type="match status" value="1"/>
</dbReference>
<dbReference type="Gene3D" id="2.40.50.140">
    <property type="entry name" value="Nucleic acid-binding proteins"/>
    <property type="match status" value="1"/>
</dbReference>
<dbReference type="GO" id="GO:0003723">
    <property type="term" value="F:RNA binding"/>
    <property type="evidence" value="ECO:0007669"/>
    <property type="project" value="UniProtKB-UniRule"/>
</dbReference>
<dbReference type="Pfam" id="PF00575">
    <property type="entry name" value="S1"/>
    <property type="match status" value="1"/>
</dbReference>
<dbReference type="SUPFAM" id="SSF54791">
    <property type="entry name" value="Eukaryotic type KH-domain (KH-domain type I)"/>
    <property type="match status" value="1"/>
</dbReference>
<evidence type="ECO:0000256" key="6">
    <source>
        <dbReference type="ARBA" id="ARBA00031451"/>
    </source>
</evidence>
<evidence type="ECO:0000256" key="2">
    <source>
        <dbReference type="ARBA" id="ARBA00012416"/>
    </source>
</evidence>
<dbReference type="InterPro" id="IPR020568">
    <property type="entry name" value="Ribosomal_Su5_D2-typ_SF"/>
</dbReference>
<dbReference type="Gene3D" id="3.30.230.70">
    <property type="entry name" value="GHMP Kinase, N-terminal domain"/>
    <property type="match status" value="2"/>
</dbReference>
<keyword evidence="3" id="KW-0808">Transferase</keyword>
<dbReference type="AlphaFoldDB" id="A0AAV9IJC1"/>
<dbReference type="NCBIfam" id="NF008805">
    <property type="entry name" value="PRK11824.1"/>
    <property type="match status" value="1"/>
</dbReference>
<dbReference type="SUPFAM" id="SSF55666">
    <property type="entry name" value="Ribonuclease PH domain 2-like"/>
    <property type="match status" value="2"/>
</dbReference>
<dbReference type="NCBIfam" id="TIGR03591">
    <property type="entry name" value="polynuc_phos"/>
    <property type="match status" value="1"/>
</dbReference>
<dbReference type="SUPFAM" id="SSF50249">
    <property type="entry name" value="Nucleic acid-binding proteins"/>
    <property type="match status" value="1"/>
</dbReference>
<dbReference type="InterPro" id="IPR036456">
    <property type="entry name" value="PNPase_PH_RNA-bd_sf"/>
</dbReference>
<dbReference type="GO" id="GO:0004654">
    <property type="term" value="F:polyribonucleotide nucleotidyltransferase activity"/>
    <property type="evidence" value="ECO:0007669"/>
    <property type="project" value="UniProtKB-EC"/>
</dbReference>
<dbReference type="PANTHER" id="PTHR11252:SF0">
    <property type="entry name" value="POLYRIBONUCLEOTIDE NUCLEOTIDYLTRANSFERASE 1, MITOCHONDRIAL"/>
    <property type="match status" value="1"/>
</dbReference>
<dbReference type="SMART" id="SM00316">
    <property type="entry name" value="S1"/>
    <property type="match status" value="1"/>
</dbReference>
<sequence length="802" mass="88584">MDTFWKPLVSSTIGRDSNPILCENGMLSAIGIATKKRALGFLCLSRLCSSVNKNSFSVSYPNSAALSNPIKATKEFCGDVWSFETGRLAPIADASCLAKQNDNSVLVTVARSPTADSFEKKDFVGLQVDYKEEASAGGFIPGTYNRRDVFVTDKEILVARAIDRSLRPLIPSSFGDELQLTCSVFSAKGDKDTDVLSLNAASMALLLSSVPFQGPVGAVRVARVDGQFVINPSFTEYGNSSLHLLYACTKHKTVMIEMDANETPHSLLKEALQFAHTKAIEMIDFQLQLMKRVNISKLDTPKESKKEQLAMAAKEYESSYEEIFSPRNGHYLTKMERRKALTELNERALQELGALFPNVASREISTYLHDVEHQVFRRLLLHSNPDSDSAVRRCDGRYSDEIRPLRAQVEVFPVVHGSSIFERGDTQVVGVATIGPTERALKMQSYTGGTKENKFMVHYRFPPYCNGQVGTSYGRNRREVGHGALVEKALRFLMDTENFPYVVRVNVIATGSDGSTSMASVCAASLSLMDAGVPLKKAVAGISIGLVCNETETCTDESDDSVHSLFQKPKNTCPEYRLLTDILGIEDHHGDMDFKIAGTKDGITACQLDVKVTGIAPFLVLEALKHASCAHQRILNTMNECLSEPRLDLRPNAPRSSTLYIEPLLRSSLLGVGGYKLRSIMEETQADIQVDDNGRVDIEAPSLESYQKAVKRIYEVVGDLVPGTQFQGKITDIRDYGVMVEIFQGREGLVHVSELSDRKVLRATELGFKVGQPLLVEVIAYDRKRGQVKLSHRKTKQSTEKS</sequence>
<dbReference type="InterPro" id="IPR036612">
    <property type="entry name" value="KH_dom_type_1_sf"/>
</dbReference>
<dbReference type="Gene3D" id="3.30.1370.10">
    <property type="entry name" value="K Homology domain, type 1"/>
    <property type="match status" value="1"/>
</dbReference>
<dbReference type="GO" id="GO:0000958">
    <property type="term" value="P:mitochondrial mRNA catabolic process"/>
    <property type="evidence" value="ECO:0007669"/>
    <property type="project" value="TreeGrafter"/>
</dbReference>
<dbReference type="InterPro" id="IPR004087">
    <property type="entry name" value="KH_dom"/>
</dbReference>
<dbReference type="PROSITE" id="PS50126">
    <property type="entry name" value="S1"/>
    <property type="match status" value="1"/>
</dbReference>
<evidence type="ECO:0000259" key="8">
    <source>
        <dbReference type="PROSITE" id="PS50126"/>
    </source>
</evidence>
<dbReference type="GO" id="GO:0000175">
    <property type="term" value="F:3'-5'-RNA exonuclease activity"/>
    <property type="evidence" value="ECO:0007669"/>
    <property type="project" value="TreeGrafter"/>
</dbReference>
<evidence type="ECO:0000256" key="5">
    <source>
        <dbReference type="ARBA" id="ARBA00022884"/>
    </source>
</evidence>
<dbReference type="InterPro" id="IPR003029">
    <property type="entry name" value="S1_domain"/>
</dbReference>
<dbReference type="GO" id="GO:0005739">
    <property type="term" value="C:mitochondrion"/>
    <property type="evidence" value="ECO:0007669"/>
    <property type="project" value="TreeGrafter"/>
</dbReference>
<dbReference type="Pfam" id="PF03725">
    <property type="entry name" value="RNase_PH_C"/>
    <property type="match status" value="1"/>
</dbReference>
<dbReference type="InterPro" id="IPR001247">
    <property type="entry name" value="ExoRNase_PH_dom1"/>
</dbReference>
<dbReference type="FunFam" id="3.30.230.70:FF:000001">
    <property type="entry name" value="Polyribonucleotide nucleotidyltransferase"/>
    <property type="match status" value="1"/>
</dbReference>
<evidence type="ECO:0000256" key="4">
    <source>
        <dbReference type="ARBA" id="ARBA00022695"/>
    </source>
</evidence>
<dbReference type="EMBL" id="JANCYU010000051">
    <property type="protein sequence ID" value="KAK4527432.1"/>
    <property type="molecule type" value="Genomic_DNA"/>
</dbReference>
<dbReference type="Pfam" id="PF01138">
    <property type="entry name" value="RNase_PH"/>
    <property type="match status" value="2"/>
</dbReference>
<evidence type="ECO:0000256" key="3">
    <source>
        <dbReference type="ARBA" id="ARBA00022679"/>
    </source>
</evidence>